<sequence>MISSRAHLALLPLSAAILSLLLGSKIIHSLYSVARYRKWFTTLVTNQLSNYSPLIFNASVITSLLKLSP</sequence>
<dbReference type="Proteomes" id="UP001600888">
    <property type="component" value="Unassembled WGS sequence"/>
</dbReference>
<accession>A0ABR4DWS8</accession>
<proteinExistence type="predicted"/>
<evidence type="ECO:0008006" key="3">
    <source>
        <dbReference type="Google" id="ProtNLM"/>
    </source>
</evidence>
<protein>
    <recommendedName>
        <fullName evidence="3">Secreted protein</fullName>
    </recommendedName>
</protein>
<keyword evidence="2" id="KW-1185">Reference proteome</keyword>
<evidence type="ECO:0000313" key="2">
    <source>
        <dbReference type="Proteomes" id="UP001600888"/>
    </source>
</evidence>
<organism evidence="1 2">
    <name type="scientific">Diaporthe vaccinii</name>
    <dbReference type="NCBI Taxonomy" id="105482"/>
    <lineage>
        <taxon>Eukaryota</taxon>
        <taxon>Fungi</taxon>
        <taxon>Dikarya</taxon>
        <taxon>Ascomycota</taxon>
        <taxon>Pezizomycotina</taxon>
        <taxon>Sordariomycetes</taxon>
        <taxon>Sordariomycetidae</taxon>
        <taxon>Diaporthales</taxon>
        <taxon>Diaporthaceae</taxon>
        <taxon>Diaporthe</taxon>
        <taxon>Diaporthe eres species complex</taxon>
    </lineage>
</organism>
<dbReference type="EMBL" id="JBAWTH010000148">
    <property type="protein sequence ID" value="KAL2274823.1"/>
    <property type="molecule type" value="Genomic_DNA"/>
</dbReference>
<gene>
    <name evidence="1" type="ORF">FJTKL_02725</name>
</gene>
<name>A0ABR4DWS8_9PEZI</name>
<evidence type="ECO:0000313" key="1">
    <source>
        <dbReference type="EMBL" id="KAL2274823.1"/>
    </source>
</evidence>
<comment type="caution">
    <text evidence="1">The sequence shown here is derived from an EMBL/GenBank/DDBJ whole genome shotgun (WGS) entry which is preliminary data.</text>
</comment>
<reference evidence="1 2" key="1">
    <citation type="submission" date="2024-03" db="EMBL/GenBank/DDBJ databases">
        <title>A high-quality draft genome sequence of Diaporthe vaccinii, a causative agent of upright dieback and viscid rot disease in cranberry plants.</title>
        <authorList>
            <person name="Sarrasin M."/>
            <person name="Lang B.F."/>
            <person name="Burger G."/>
        </authorList>
    </citation>
    <scope>NUCLEOTIDE SEQUENCE [LARGE SCALE GENOMIC DNA]</scope>
    <source>
        <strain evidence="1 2">IS7</strain>
    </source>
</reference>